<dbReference type="PROSITE" id="PS51257">
    <property type="entry name" value="PROKAR_LIPOPROTEIN"/>
    <property type="match status" value="1"/>
</dbReference>
<sequence>MRDGAGSNRRAWEACWTEKTMTCQQLTAACHAADTARSRALPNHRAMSALSPLLVHHQQRQLTLLERYAQTRALSDRLAAPLSAEDAMVQSMPDASPSKWHLAHTTWFFERFVLQTDPAYRVFDPAWDFLFNSYYQSVGPMHARACRGVLSRPALQQVRDYRAVVDAQIQQRLRDGLLDAQACIIVQLGIQHEQQHQELLLTDIKHALWSNPLQTAYRDAAAPPTAVASTLRWHARDEQIVEIGAAAWPQADTFAYDNESPRHRVLVGAHALANRVVTNAEFQEFIDAGGYRSAVAWLSDGWAMVQAQGWQHPLYWDADGREFTLDGWRTRDPHAPVCHLSLFEADAFARWAGARLPTEAEWEQAATGMSVQGNFVDTDALHPRGAEAVDTGIQQLFGDVWEWTGSAYLPYPGFTPWPGSLGEYNGKFMNAQWVLRGGSCASPASHLRASYRNFFPSDARWQFAGVRLAKDLP</sequence>
<dbReference type="EMBL" id="AE013598">
    <property type="protein sequence ID" value="AAW77763.1"/>
    <property type="molecule type" value="Genomic_DNA"/>
</dbReference>
<dbReference type="InterPro" id="IPR017806">
    <property type="entry name" value="EgtB"/>
</dbReference>
<dbReference type="InterPro" id="IPR005532">
    <property type="entry name" value="SUMF_dom"/>
</dbReference>
<dbReference type="NCBIfam" id="TIGR03440">
    <property type="entry name" value="egtB_TIGR03440"/>
    <property type="match status" value="1"/>
</dbReference>
<dbReference type="KEGG" id="xoo:XOO4509"/>
<accession>Q5GU60</accession>
<gene>
    <name evidence="2" type="ordered locus">XOO4509</name>
</gene>
<dbReference type="HOGENOM" id="CLU_012431_9_0_6"/>
<dbReference type="GO" id="GO:0052699">
    <property type="term" value="P:ergothioneine biosynthetic process"/>
    <property type="evidence" value="ECO:0007669"/>
    <property type="project" value="InterPro"/>
</dbReference>
<dbReference type="PANTHER" id="PTHR23150:SF36">
    <property type="entry name" value="HERCYNINE OXYGENASE"/>
    <property type="match status" value="1"/>
</dbReference>
<dbReference type="InterPro" id="IPR042095">
    <property type="entry name" value="SUMF_sf"/>
</dbReference>
<evidence type="ECO:0000313" key="3">
    <source>
        <dbReference type="Proteomes" id="UP000006735"/>
    </source>
</evidence>
<evidence type="ECO:0000313" key="2">
    <source>
        <dbReference type="EMBL" id="AAW77763.1"/>
    </source>
</evidence>
<name>Q5GU60_XANOR</name>
<feature type="domain" description="Sulfatase-modifying factor enzyme-like" evidence="1">
    <location>
        <begin position="391"/>
        <end position="470"/>
    </location>
</feature>
<dbReference type="InterPro" id="IPR016187">
    <property type="entry name" value="CTDL_fold"/>
</dbReference>
<dbReference type="SUPFAM" id="SSF56436">
    <property type="entry name" value="C-type lectin-like"/>
    <property type="match status" value="1"/>
</dbReference>
<dbReference type="AlphaFoldDB" id="Q5GU60"/>
<protein>
    <recommendedName>
        <fullName evidence="1">Sulfatase-modifying factor enzyme-like domain-containing protein</fullName>
    </recommendedName>
</protein>
<dbReference type="Pfam" id="PF03781">
    <property type="entry name" value="FGE-sulfatase"/>
    <property type="match status" value="2"/>
</dbReference>
<organism evidence="2 3">
    <name type="scientific">Xanthomonas oryzae pv. oryzae (strain KACC10331 / KXO85)</name>
    <dbReference type="NCBI Taxonomy" id="291331"/>
    <lineage>
        <taxon>Bacteria</taxon>
        <taxon>Pseudomonadati</taxon>
        <taxon>Pseudomonadota</taxon>
        <taxon>Gammaproteobacteria</taxon>
        <taxon>Lysobacterales</taxon>
        <taxon>Lysobacteraceae</taxon>
        <taxon>Xanthomonas</taxon>
    </lineage>
</organism>
<dbReference type="Proteomes" id="UP000006735">
    <property type="component" value="Chromosome"/>
</dbReference>
<dbReference type="Gene3D" id="3.90.1580.10">
    <property type="entry name" value="paralog of FGE (formylglycine-generating enzyme)"/>
    <property type="match status" value="1"/>
</dbReference>
<proteinExistence type="predicted"/>
<reference evidence="2 3" key="1">
    <citation type="journal article" date="2005" name="Nucleic Acids Res.">
        <title>The genome sequence of Xanthomonas oryzae pathovar oryzae KACC10331, the bacterial blight pathogen of rice.</title>
        <authorList>
            <person name="Lee B.M."/>
            <person name="Park Y.J."/>
            <person name="Park D.S."/>
            <person name="Kang H.W."/>
            <person name="Kim J.G."/>
            <person name="Song E.S."/>
            <person name="Park I.C."/>
            <person name="Yoon U.H."/>
            <person name="Hahn J.H."/>
            <person name="Koo B.S."/>
            <person name="Lee G.B."/>
            <person name="Kim H."/>
            <person name="Park H.S."/>
            <person name="Yoon K.O."/>
            <person name="Kim J.H."/>
            <person name="Jung C.H."/>
            <person name="Koh N.H."/>
            <person name="Seo J.S."/>
            <person name="Go S.J."/>
        </authorList>
    </citation>
    <scope>NUCLEOTIDE SEQUENCE [LARGE SCALE GENOMIC DNA]</scope>
    <source>
        <strain evidence="3">KACC10331 / KXO85</strain>
    </source>
</reference>
<keyword evidence="3" id="KW-1185">Reference proteome</keyword>
<dbReference type="PANTHER" id="PTHR23150">
    <property type="entry name" value="SULFATASE MODIFYING FACTOR 1, 2"/>
    <property type="match status" value="1"/>
</dbReference>
<dbReference type="STRING" id="291331.XOO4509"/>
<dbReference type="InterPro" id="IPR051043">
    <property type="entry name" value="Sulfatase_Mod_Factor_Kinase"/>
</dbReference>
<feature type="domain" description="Sulfatase-modifying factor enzyme-like" evidence="1">
    <location>
        <begin position="251"/>
        <end position="384"/>
    </location>
</feature>
<evidence type="ECO:0000259" key="1">
    <source>
        <dbReference type="Pfam" id="PF03781"/>
    </source>
</evidence>